<evidence type="ECO:0000313" key="1">
    <source>
        <dbReference type="EMBL" id="TNN33515.1"/>
    </source>
</evidence>
<proteinExistence type="predicted"/>
<dbReference type="Proteomes" id="UP000314294">
    <property type="component" value="Unassembled WGS sequence"/>
</dbReference>
<dbReference type="AlphaFoldDB" id="A0A4Z2EXC8"/>
<reference evidence="1 2" key="1">
    <citation type="submission" date="2019-03" db="EMBL/GenBank/DDBJ databases">
        <title>First draft genome of Liparis tanakae, snailfish: a comprehensive survey of snailfish specific genes.</title>
        <authorList>
            <person name="Kim W."/>
            <person name="Song I."/>
            <person name="Jeong J.-H."/>
            <person name="Kim D."/>
            <person name="Kim S."/>
            <person name="Ryu S."/>
            <person name="Song J.Y."/>
            <person name="Lee S.K."/>
        </authorList>
    </citation>
    <scope>NUCLEOTIDE SEQUENCE [LARGE SCALE GENOMIC DNA]</scope>
    <source>
        <tissue evidence="1">Muscle</tissue>
    </source>
</reference>
<name>A0A4Z2EXC8_9TELE</name>
<protein>
    <submittedName>
        <fullName evidence="1">Uncharacterized protein</fullName>
    </submittedName>
</protein>
<evidence type="ECO:0000313" key="2">
    <source>
        <dbReference type="Proteomes" id="UP000314294"/>
    </source>
</evidence>
<comment type="caution">
    <text evidence="1">The sequence shown here is derived from an EMBL/GenBank/DDBJ whole genome shotgun (WGS) entry which is preliminary data.</text>
</comment>
<organism evidence="1 2">
    <name type="scientific">Liparis tanakae</name>
    <name type="common">Tanaka's snailfish</name>
    <dbReference type="NCBI Taxonomy" id="230148"/>
    <lineage>
        <taxon>Eukaryota</taxon>
        <taxon>Metazoa</taxon>
        <taxon>Chordata</taxon>
        <taxon>Craniata</taxon>
        <taxon>Vertebrata</taxon>
        <taxon>Euteleostomi</taxon>
        <taxon>Actinopterygii</taxon>
        <taxon>Neopterygii</taxon>
        <taxon>Teleostei</taxon>
        <taxon>Neoteleostei</taxon>
        <taxon>Acanthomorphata</taxon>
        <taxon>Eupercaria</taxon>
        <taxon>Perciformes</taxon>
        <taxon>Cottioidei</taxon>
        <taxon>Cottales</taxon>
        <taxon>Liparidae</taxon>
        <taxon>Liparis</taxon>
    </lineage>
</organism>
<accession>A0A4Z2EXC8</accession>
<keyword evidence="2" id="KW-1185">Reference proteome</keyword>
<dbReference type="EMBL" id="SRLO01002222">
    <property type="protein sequence ID" value="TNN33515.1"/>
    <property type="molecule type" value="Genomic_DNA"/>
</dbReference>
<sequence length="93" mass="10087">MHHVFHSPRSKPFRVCMSVNCKYTPCHLRAADIRLQAARQETVPVSPPPKRHLYLRPPPFPATPPLSAACGCSQPCSPCPGCDNAASSAALRP</sequence>
<gene>
    <name evidence="1" type="ORF">EYF80_056323</name>
</gene>